<dbReference type="Proteomes" id="UP000327108">
    <property type="component" value="Unassembled WGS sequence"/>
</dbReference>
<keyword evidence="2" id="KW-1133">Transmembrane helix</keyword>
<gene>
    <name evidence="3" type="ORF">CES85_1320</name>
    <name evidence="4" type="ORF">F3W84_12015</name>
</gene>
<evidence type="ECO:0000313" key="3">
    <source>
        <dbReference type="EMBL" id="ASV87067.1"/>
    </source>
</evidence>
<reference evidence="3 5" key="1">
    <citation type="submission" date="2017-07" db="EMBL/GenBank/DDBJ databases">
        <title>Phylogenetic study on the rhizospheric bacterium Ochrobactrum sp. A44.</title>
        <authorList>
            <person name="Krzyzanowska D.M."/>
            <person name="Ossowicki A."/>
            <person name="Rajewska M."/>
            <person name="Maciag T."/>
            <person name="Kaczynski Z."/>
            <person name="Czerwicka M."/>
            <person name="Jafra S."/>
        </authorList>
    </citation>
    <scope>NUCLEOTIDE SEQUENCE [LARGE SCALE GENOMIC DNA]</scope>
    <source>
        <strain evidence="3 5">A44</strain>
    </source>
</reference>
<evidence type="ECO:0000313" key="4">
    <source>
        <dbReference type="EMBL" id="KAA9367815.1"/>
    </source>
</evidence>
<dbReference type="SUPFAM" id="SSF58113">
    <property type="entry name" value="Apolipoprotein A-I"/>
    <property type="match status" value="1"/>
</dbReference>
<sequence>MADNKTANDVQQALEQQVSELRGELKRLSKSLASRTSDFRDTAEDALDDASGRFRHAAQAVRERGQAVAETVKENPGTATTLFGTAGILGILIGVAIGCALSDRR</sequence>
<keyword evidence="1" id="KW-0175">Coiled coil</keyword>
<reference evidence="4 6" key="2">
    <citation type="submission" date="2019-09" db="EMBL/GenBank/DDBJ databases">
        <title>Biological control of the noxious weed angled onion (Allium triquetrum) thwarted by endophytic bacteria in Victoria, Australia.</title>
        <authorList>
            <person name="Tehranchian P."/>
            <person name="Adair R.J."/>
            <person name="Van T.H."/>
            <person name="Morrison P.D."/>
            <person name="Williams H."/>
            <person name="Lawrie A.C."/>
        </authorList>
    </citation>
    <scope>NUCLEOTIDE SEQUENCE [LARGE SCALE GENOMIC DNA]</scope>
    <source>
        <strain evidence="4 6">RPTAtOch1</strain>
    </source>
</reference>
<name>A0A248UJP1_9HYPH</name>
<evidence type="ECO:0000256" key="2">
    <source>
        <dbReference type="SAM" id="Phobius"/>
    </source>
</evidence>
<dbReference type="RefSeq" id="WP_095446779.1">
    <property type="nucleotide sequence ID" value="NZ_CP022604.1"/>
</dbReference>
<evidence type="ECO:0000313" key="6">
    <source>
        <dbReference type="Proteomes" id="UP000327108"/>
    </source>
</evidence>
<dbReference type="EMBL" id="VYXQ01000010">
    <property type="protein sequence ID" value="KAA9367815.1"/>
    <property type="molecule type" value="Genomic_DNA"/>
</dbReference>
<evidence type="ECO:0000313" key="5">
    <source>
        <dbReference type="Proteomes" id="UP000215256"/>
    </source>
</evidence>
<proteinExistence type="predicted"/>
<organism evidence="3 5">
    <name type="scientific">Ochrobactrum quorumnocens</name>
    <dbReference type="NCBI Taxonomy" id="271865"/>
    <lineage>
        <taxon>Bacteria</taxon>
        <taxon>Pseudomonadati</taxon>
        <taxon>Pseudomonadota</taxon>
        <taxon>Alphaproteobacteria</taxon>
        <taxon>Hyphomicrobiales</taxon>
        <taxon>Brucellaceae</taxon>
        <taxon>Brucella/Ochrobactrum group</taxon>
        <taxon>Ochrobactrum</taxon>
    </lineage>
</organism>
<accession>A0A248UJP1</accession>
<keyword evidence="2" id="KW-0472">Membrane</keyword>
<feature type="transmembrane region" description="Helical" evidence="2">
    <location>
        <begin position="82"/>
        <end position="101"/>
    </location>
</feature>
<keyword evidence="2" id="KW-0812">Transmembrane</keyword>
<dbReference type="OrthoDB" id="8455191at2"/>
<protein>
    <recommendedName>
        <fullName evidence="7">DUF883 family protein</fullName>
    </recommendedName>
</protein>
<dbReference type="AlphaFoldDB" id="A0A248UJP1"/>
<evidence type="ECO:0000256" key="1">
    <source>
        <dbReference type="SAM" id="Coils"/>
    </source>
</evidence>
<dbReference type="EMBL" id="CP022604">
    <property type="protein sequence ID" value="ASV87067.1"/>
    <property type="molecule type" value="Genomic_DNA"/>
</dbReference>
<evidence type="ECO:0008006" key="7">
    <source>
        <dbReference type="Google" id="ProtNLM"/>
    </source>
</evidence>
<dbReference type="Proteomes" id="UP000215256">
    <property type="component" value="Chromosome 1"/>
</dbReference>
<dbReference type="KEGG" id="och:CES85_1320"/>
<keyword evidence="6" id="KW-1185">Reference proteome</keyword>
<feature type="coiled-coil region" evidence="1">
    <location>
        <begin position="4"/>
        <end position="31"/>
    </location>
</feature>
<dbReference type="Gene3D" id="1.20.120.20">
    <property type="entry name" value="Apolipoprotein"/>
    <property type="match status" value="1"/>
</dbReference>